<feature type="region of interest" description="Disordered" evidence="5">
    <location>
        <begin position="508"/>
        <end position="529"/>
    </location>
</feature>
<gene>
    <name evidence="7" type="ORF">WJX72_006435</name>
</gene>
<evidence type="ECO:0000313" key="7">
    <source>
        <dbReference type="EMBL" id="KAK9806887.1"/>
    </source>
</evidence>
<dbReference type="EMBL" id="JALJOR010000013">
    <property type="protein sequence ID" value="KAK9806887.1"/>
    <property type="molecule type" value="Genomic_DNA"/>
</dbReference>
<comment type="similarity">
    <text evidence="1">Belongs to the methyltransferase superfamily.</text>
</comment>
<comment type="caution">
    <text evidence="7">The sequence shown here is derived from an EMBL/GenBank/DDBJ whole genome shotgun (WGS) entry which is preliminary data.</text>
</comment>
<dbReference type="GO" id="GO:0008168">
    <property type="term" value="F:methyltransferase activity"/>
    <property type="evidence" value="ECO:0007669"/>
    <property type="project" value="UniProtKB-KW"/>
</dbReference>
<evidence type="ECO:0000256" key="3">
    <source>
        <dbReference type="ARBA" id="ARBA00022679"/>
    </source>
</evidence>
<dbReference type="PANTHER" id="PTHR12176:SF78">
    <property type="entry name" value="EEF1A LYSINE AND N-TERMINAL METHYLTRANSFERASE"/>
    <property type="match status" value="1"/>
</dbReference>
<name>A0AAW1PEA7_9CHLO</name>
<protein>
    <recommendedName>
        <fullName evidence="6">Methyltransferase domain-containing protein</fullName>
    </recommendedName>
</protein>
<dbReference type="AlphaFoldDB" id="A0AAW1PEA7"/>
<evidence type="ECO:0000256" key="2">
    <source>
        <dbReference type="ARBA" id="ARBA00022603"/>
    </source>
</evidence>
<dbReference type="PANTHER" id="PTHR12176">
    <property type="entry name" value="SAM-DEPENDENT METHYLTRANSFERASE SUPERFAMILY PROTEIN"/>
    <property type="match status" value="1"/>
</dbReference>
<dbReference type="InterPro" id="IPR051419">
    <property type="entry name" value="Lys/N-term_MeTrsfase_sf"/>
</dbReference>
<dbReference type="Gene3D" id="3.40.50.150">
    <property type="entry name" value="Vaccinia Virus protein VP39"/>
    <property type="match status" value="2"/>
</dbReference>
<dbReference type="Pfam" id="PF13649">
    <property type="entry name" value="Methyltransf_25"/>
    <property type="match status" value="1"/>
</dbReference>
<dbReference type="Proteomes" id="UP001489004">
    <property type="component" value="Unassembled WGS sequence"/>
</dbReference>
<evidence type="ECO:0000256" key="5">
    <source>
        <dbReference type="SAM" id="MobiDB-lite"/>
    </source>
</evidence>
<proteinExistence type="inferred from homology"/>
<keyword evidence="3" id="KW-0808">Transferase</keyword>
<keyword evidence="8" id="KW-1185">Reference proteome</keyword>
<keyword evidence="4" id="KW-0511">Multifunctional enzyme</keyword>
<dbReference type="SUPFAM" id="SSF53335">
    <property type="entry name" value="S-adenosyl-L-methionine-dependent methyltransferases"/>
    <property type="match status" value="2"/>
</dbReference>
<dbReference type="CDD" id="cd02440">
    <property type="entry name" value="AdoMet_MTases"/>
    <property type="match status" value="1"/>
</dbReference>
<feature type="region of interest" description="Disordered" evidence="5">
    <location>
        <begin position="367"/>
        <end position="402"/>
    </location>
</feature>
<accession>A0AAW1PEA7</accession>
<evidence type="ECO:0000256" key="4">
    <source>
        <dbReference type="ARBA" id="ARBA00023268"/>
    </source>
</evidence>
<feature type="compositionally biased region" description="Polar residues" evidence="5">
    <location>
        <begin position="509"/>
        <end position="525"/>
    </location>
</feature>
<keyword evidence="2" id="KW-0489">Methyltransferase</keyword>
<evidence type="ECO:0000313" key="8">
    <source>
        <dbReference type="Proteomes" id="UP001489004"/>
    </source>
</evidence>
<reference evidence="7 8" key="1">
    <citation type="journal article" date="2024" name="Nat. Commun.">
        <title>Phylogenomics reveals the evolutionary origins of lichenization in chlorophyte algae.</title>
        <authorList>
            <person name="Puginier C."/>
            <person name="Libourel C."/>
            <person name="Otte J."/>
            <person name="Skaloud P."/>
            <person name="Haon M."/>
            <person name="Grisel S."/>
            <person name="Petersen M."/>
            <person name="Berrin J.G."/>
            <person name="Delaux P.M."/>
            <person name="Dal Grande F."/>
            <person name="Keller J."/>
        </authorList>
    </citation>
    <scope>NUCLEOTIDE SEQUENCE [LARGE SCALE GENOMIC DNA]</scope>
    <source>
        <strain evidence="7 8">SAG 2043</strain>
    </source>
</reference>
<dbReference type="InterPro" id="IPR041698">
    <property type="entry name" value="Methyltransf_25"/>
</dbReference>
<feature type="domain" description="Methyltransferase" evidence="6">
    <location>
        <begin position="55"/>
        <end position="140"/>
    </location>
</feature>
<organism evidence="7 8">
    <name type="scientific">[Myrmecia] bisecta</name>
    <dbReference type="NCBI Taxonomy" id="41462"/>
    <lineage>
        <taxon>Eukaryota</taxon>
        <taxon>Viridiplantae</taxon>
        <taxon>Chlorophyta</taxon>
        <taxon>core chlorophytes</taxon>
        <taxon>Trebouxiophyceae</taxon>
        <taxon>Trebouxiales</taxon>
        <taxon>Trebouxiaceae</taxon>
        <taxon>Myrmecia</taxon>
    </lineage>
</organism>
<dbReference type="InterPro" id="IPR029063">
    <property type="entry name" value="SAM-dependent_MTases_sf"/>
</dbReference>
<sequence>MSFDGLLPKDFEEFRSVDFWNGFFKKRGASAFEWYGDWRQLQPLISPVCTPGSSIVMLGCGNSELSADMYDAGLTDITNVDFSPVVVRAMMAKNLRQRPRMKWLVMDMTATKFADGQFQVAFDKGGLDALMGEDTSGAMAAGTKFLAEVARLLDSNGTYICITLAQPHVLRKLVTSFTSGWRISMRQVPPSADMARSPLQPFFVVVQRAAGAADVPPVEASFKAASSAPNAEQLTDALKVVEAENTARAAATAPFSAAIMDVEKAEADRAVRDCAVFVVPQGREHEWMFSSEEGHRQIAVSCLSRRVIIVSLNRGHSFASMQSVQSALSPLVLRLAPIASSPLDASEPIPFLSTDDGIGSRTVIEEKAAGSKKGGKAKCGSKPPAGSGGSGAGPAEGPMEVDHSQLPCDYHEAIVEGISYLGDSLRARQGQGHAGKVLLVGLGGGGLPVFLHRQLGLQVEVVELDEAVVGLARRHFGFVDSDTLTARVGDGLAAVAQYARSAQLLSEAGPTSSISRPTETSSCMPQQRGPREPLDVIIVDAGSGDASVAMSCPPAPFVQAEFLRHAKQALHPEGMLVMNCVSRTDTPYQEAVETIKGTFSEVYELGVDEDVNRVVFASCCTLGRVQPTLSQQKAAKSAKAGKARGLVKQPEGMRSSVLRHFAGLDITDIKYRLKRL</sequence>
<evidence type="ECO:0000259" key="6">
    <source>
        <dbReference type="Pfam" id="PF13649"/>
    </source>
</evidence>
<dbReference type="GO" id="GO:0032259">
    <property type="term" value="P:methylation"/>
    <property type="evidence" value="ECO:0007669"/>
    <property type="project" value="UniProtKB-KW"/>
</dbReference>
<evidence type="ECO:0000256" key="1">
    <source>
        <dbReference type="ARBA" id="ARBA00008361"/>
    </source>
</evidence>